<sequence length="370" mass="41524">MVVIGLKVGEGLKLVDMDVVGLEISDCWMDESFTLYVHHGGHFSENYQEHVGGDVGVVDGYDPDKWSKHPVHDPILINNGNGVTLNLVVEPEPERRLGKEPVVEEPQGDGAVTTDSNESSSDTEMEGTREMNPNQRYMGEDSSDSWDNDVKATLPGQMRAGVVNLDYTSEELLSLTKSSSSGDEGVDDSDGEGDGDGDAVHGHVDDITRRKKFPVFKPISNPEHIRFEKNMLFISPKQFKDAITEYAVNGGWGVKFVKNDKLRVKAKCQPPCKFIADLAKLPREMSYQLKTLNLEHTCTRSYKNPRCTTKFLARKLMKKVRRQPNIKLKDIQEAVHEKYVVNISTGKASRVRERAQEFVDGSYTEQYNQL</sequence>
<reference evidence="3 4" key="1">
    <citation type="submission" date="2024-01" db="EMBL/GenBank/DDBJ databases">
        <title>A telomere-to-telomere, gap-free genome of sweet tea (Lithocarpus litseifolius).</title>
        <authorList>
            <person name="Zhou J."/>
        </authorList>
    </citation>
    <scope>NUCLEOTIDE SEQUENCE [LARGE SCALE GENOMIC DNA]</scope>
    <source>
        <strain evidence="3">Zhou-2022a</strain>
        <tissue evidence="3">Leaf</tissue>
    </source>
</reference>
<feature type="domain" description="PB1-like" evidence="2">
    <location>
        <begin position="29"/>
        <end position="71"/>
    </location>
</feature>
<proteinExistence type="predicted"/>
<comment type="caution">
    <text evidence="3">The sequence shown here is derived from an EMBL/GenBank/DDBJ whole genome shotgun (WGS) entry which is preliminary data.</text>
</comment>
<gene>
    <name evidence="3" type="ORF">SO802_006422</name>
</gene>
<dbReference type="EMBL" id="JAZDWU010000002">
    <property type="protein sequence ID" value="KAL0011314.1"/>
    <property type="molecule type" value="Genomic_DNA"/>
</dbReference>
<evidence type="ECO:0000313" key="4">
    <source>
        <dbReference type="Proteomes" id="UP001459277"/>
    </source>
</evidence>
<feature type="region of interest" description="Disordered" evidence="1">
    <location>
        <begin position="175"/>
        <end position="204"/>
    </location>
</feature>
<evidence type="ECO:0000259" key="2">
    <source>
        <dbReference type="Pfam" id="PF26130"/>
    </source>
</evidence>
<dbReference type="AlphaFoldDB" id="A0AAW2DMG3"/>
<dbReference type="PANTHER" id="PTHR31973:SF187">
    <property type="entry name" value="MUTATOR TRANSPOSASE MUDRA PROTEIN"/>
    <property type="match status" value="1"/>
</dbReference>
<dbReference type="InterPro" id="IPR058594">
    <property type="entry name" value="PB1-like_dom_pln"/>
</dbReference>
<dbReference type="Proteomes" id="UP001459277">
    <property type="component" value="Unassembled WGS sequence"/>
</dbReference>
<protein>
    <recommendedName>
        <fullName evidence="2">PB1-like domain-containing protein</fullName>
    </recommendedName>
</protein>
<feature type="region of interest" description="Disordered" evidence="1">
    <location>
        <begin position="93"/>
        <end position="151"/>
    </location>
</feature>
<dbReference type="Pfam" id="PF26130">
    <property type="entry name" value="PB1-like"/>
    <property type="match status" value="1"/>
</dbReference>
<feature type="compositionally biased region" description="Low complexity" evidence="1">
    <location>
        <begin position="113"/>
        <end position="122"/>
    </location>
</feature>
<evidence type="ECO:0000256" key="1">
    <source>
        <dbReference type="SAM" id="MobiDB-lite"/>
    </source>
</evidence>
<feature type="compositionally biased region" description="Basic and acidic residues" evidence="1">
    <location>
        <begin position="93"/>
        <end position="102"/>
    </location>
</feature>
<keyword evidence="4" id="KW-1185">Reference proteome</keyword>
<evidence type="ECO:0000313" key="3">
    <source>
        <dbReference type="EMBL" id="KAL0011314.1"/>
    </source>
</evidence>
<organism evidence="3 4">
    <name type="scientific">Lithocarpus litseifolius</name>
    <dbReference type="NCBI Taxonomy" id="425828"/>
    <lineage>
        <taxon>Eukaryota</taxon>
        <taxon>Viridiplantae</taxon>
        <taxon>Streptophyta</taxon>
        <taxon>Embryophyta</taxon>
        <taxon>Tracheophyta</taxon>
        <taxon>Spermatophyta</taxon>
        <taxon>Magnoliopsida</taxon>
        <taxon>eudicotyledons</taxon>
        <taxon>Gunneridae</taxon>
        <taxon>Pentapetalae</taxon>
        <taxon>rosids</taxon>
        <taxon>fabids</taxon>
        <taxon>Fagales</taxon>
        <taxon>Fagaceae</taxon>
        <taxon>Lithocarpus</taxon>
    </lineage>
</organism>
<dbReference type="PANTHER" id="PTHR31973">
    <property type="entry name" value="POLYPROTEIN, PUTATIVE-RELATED"/>
    <property type="match status" value="1"/>
</dbReference>
<name>A0AAW2DMG3_9ROSI</name>
<accession>A0AAW2DMG3</accession>
<feature type="compositionally biased region" description="Acidic residues" evidence="1">
    <location>
        <begin position="184"/>
        <end position="197"/>
    </location>
</feature>